<keyword evidence="2" id="KW-1185">Reference proteome</keyword>
<reference evidence="1" key="2">
    <citation type="submission" date="2020-11" db="EMBL/GenBank/DDBJ databases">
        <authorList>
            <person name="McCartney M.A."/>
            <person name="Auch B."/>
            <person name="Kono T."/>
            <person name="Mallez S."/>
            <person name="Becker A."/>
            <person name="Gohl D.M."/>
            <person name="Silverstein K.A.T."/>
            <person name="Koren S."/>
            <person name="Bechman K.B."/>
            <person name="Herman A."/>
            <person name="Abrahante J.E."/>
            <person name="Garbe J."/>
        </authorList>
    </citation>
    <scope>NUCLEOTIDE SEQUENCE</scope>
    <source>
        <strain evidence="1">Duluth1</strain>
        <tissue evidence="1">Whole animal</tissue>
    </source>
</reference>
<reference evidence="1" key="1">
    <citation type="journal article" date="2019" name="bioRxiv">
        <title>The Genome of the Zebra Mussel, Dreissena polymorpha: A Resource for Invasive Species Research.</title>
        <authorList>
            <person name="McCartney M.A."/>
            <person name="Auch B."/>
            <person name="Kono T."/>
            <person name="Mallez S."/>
            <person name="Zhang Y."/>
            <person name="Obille A."/>
            <person name="Becker A."/>
            <person name="Abrahante J.E."/>
            <person name="Garbe J."/>
            <person name="Badalamenti J.P."/>
            <person name="Herman A."/>
            <person name="Mangelson H."/>
            <person name="Liachko I."/>
            <person name="Sullivan S."/>
            <person name="Sone E.D."/>
            <person name="Koren S."/>
            <person name="Silverstein K.A.T."/>
            <person name="Beckman K.B."/>
            <person name="Gohl D.M."/>
        </authorList>
    </citation>
    <scope>NUCLEOTIDE SEQUENCE</scope>
    <source>
        <strain evidence="1">Duluth1</strain>
        <tissue evidence="1">Whole animal</tissue>
    </source>
</reference>
<accession>A0A9D4H9B4</accession>
<proteinExistence type="predicted"/>
<evidence type="ECO:0000313" key="1">
    <source>
        <dbReference type="EMBL" id="KAH3830637.1"/>
    </source>
</evidence>
<comment type="caution">
    <text evidence="1">The sequence shown here is derived from an EMBL/GenBank/DDBJ whole genome shotgun (WGS) entry which is preliminary data.</text>
</comment>
<name>A0A9D4H9B4_DREPO</name>
<protein>
    <submittedName>
        <fullName evidence="1">Uncharacterized protein</fullName>
    </submittedName>
</protein>
<dbReference type="EMBL" id="JAIWYP010000004">
    <property type="protein sequence ID" value="KAH3830637.1"/>
    <property type="molecule type" value="Genomic_DNA"/>
</dbReference>
<dbReference type="Proteomes" id="UP000828390">
    <property type="component" value="Unassembled WGS sequence"/>
</dbReference>
<evidence type="ECO:0000313" key="2">
    <source>
        <dbReference type="Proteomes" id="UP000828390"/>
    </source>
</evidence>
<dbReference type="AlphaFoldDB" id="A0A9D4H9B4"/>
<organism evidence="1 2">
    <name type="scientific">Dreissena polymorpha</name>
    <name type="common">Zebra mussel</name>
    <name type="synonym">Mytilus polymorpha</name>
    <dbReference type="NCBI Taxonomy" id="45954"/>
    <lineage>
        <taxon>Eukaryota</taxon>
        <taxon>Metazoa</taxon>
        <taxon>Spiralia</taxon>
        <taxon>Lophotrochozoa</taxon>
        <taxon>Mollusca</taxon>
        <taxon>Bivalvia</taxon>
        <taxon>Autobranchia</taxon>
        <taxon>Heteroconchia</taxon>
        <taxon>Euheterodonta</taxon>
        <taxon>Imparidentia</taxon>
        <taxon>Neoheterodontei</taxon>
        <taxon>Myida</taxon>
        <taxon>Dreissenoidea</taxon>
        <taxon>Dreissenidae</taxon>
        <taxon>Dreissena</taxon>
    </lineage>
</organism>
<sequence length="95" mass="11497">MPSRLSEARYTVEFRAVYRKNKPTDKSVLQRLCTWNKRRVSNMMQTTFSFYRIMRKYHWKTDLLADIVCGITVGIIQFPSGKNCVKITWIYFWYL</sequence>
<gene>
    <name evidence="1" type="ORF">DPMN_103882</name>
</gene>